<dbReference type="InterPro" id="IPR036390">
    <property type="entry name" value="WH_DNA-bd_sf"/>
</dbReference>
<dbReference type="PANTHER" id="PTHR33164">
    <property type="entry name" value="TRANSCRIPTIONAL REGULATOR, MARR FAMILY"/>
    <property type="match status" value="1"/>
</dbReference>
<evidence type="ECO:0000256" key="1">
    <source>
        <dbReference type="SAM" id="MobiDB-lite"/>
    </source>
</evidence>
<accession>A0ABX1VHC7</accession>
<organism evidence="3 4">
    <name type="scientific">Alienimonas chondri</name>
    <dbReference type="NCBI Taxonomy" id="2681879"/>
    <lineage>
        <taxon>Bacteria</taxon>
        <taxon>Pseudomonadati</taxon>
        <taxon>Planctomycetota</taxon>
        <taxon>Planctomycetia</taxon>
        <taxon>Planctomycetales</taxon>
        <taxon>Planctomycetaceae</taxon>
        <taxon>Alienimonas</taxon>
    </lineage>
</organism>
<dbReference type="Gene3D" id="1.10.10.10">
    <property type="entry name" value="Winged helix-like DNA-binding domain superfamily/Winged helix DNA-binding domain"/>
    <property type="match status" value="1"/>
</dbReference>
<dbReference type="InterPro" id="IPR036388">
    <property type="entry name" value="WH-like_DNA-bd_sf"/>
</dbReference>
<comment type="caution">
    <text evidence="3">The sequence shown here is derived from an EMBL/GenBank/DDBJ whole genome shotgun (WGS) entry which is preliminary data.</text>
</comment>
<keyword evidence="4" id="KW-1185">Reference proteome</keyword>
<dbReference type="SMART" id="SM00347">
    <property type="entry name" value="HTH_MARR"/>
    <property type="match status" value="1"/>
</dbReference>
<feature type="domain" description="HTH marR-type" evidence="2">
    <location>
        <begin position="84"/>
        <end position="218"/>
    </location>
</feature>
<evidence type="ECO:0000259" key="2">
    <source>
        <dbReference type="PROSITE" id="PS50995"/>
    </source>
</evidence>
<dbReference type="InterPro" id="IPR039422">
    <property type="entry name" value="MarR/SlyA-like"/>
</dbReference>
<feature type="region of interest" description="Disordered" evidence="1">
    <location>
        <begin position="1"/>
        <end position="56"/>
    </location>
</feature>
<dbReference type="EMBL" id="WTPX01000133">
    <property type="protein sequence ID" value="NNJ27243.1"/>
    <property type="molecule type" value="Genomic_DNA"/>
</dbReference>
<dbReference type="InterPro" id="IPR000835">
    <property type="entry name" value="HTH_MarR-typ"/>
</dbReference>
<dbReference type="Proteomes" id="UP000609651">
    <property type="component" value="Unassembled WGS sequence"/>
</dbReference>
<dbReference type="Pfam" id="PF12802">
    <property type="entry name" value="MarR_2"/>
    <property type="match status" value="1"/>
</dbReference>
<proteinExistence type="predicted"/>
<reference evidence="3 4" key="1">
    <citation type="journal article" date="2020" name="Syst. Appl. Microbiol.">
        <title>Alienimonas chondri sp. nov., a novel planctomycete isolated from the biofilm of the red alga Chondrus crispus.</title>
        <authorList>
            <person name="Vitorino I."/>
            <person name="Albuquerque L."/>
            <person name="Wiegand S."/>
            <person name="Kallscheuer N."/>
            <person name="da Costa M.S."/>
            <person name="Lobo-da-Cunha A."/>
            <person name="Jogler C."/>
            <person name="Lage O.M."/>
        </authorList>
    </citation>
    <scope>NUCLEOTIDE SEQUENCE [LARGE SCALE GENOMIC DNA]</scope>
    <source>
        <strain evidence="3 4">LzC2</strain>
    </source>
</reference>
<dbReference type="SUPFAM" id="SSF46785">
    <property type="entry name" value="Winged helix' DNA-binding domain"/>
    <property type="match status" value="1"/>
</dbReference>
<feature type="compositionally biased region" description="Low complexity" evidence="1">
    <location>
        <begin position="39"/>
        <end position="54"/>
    </location>
</feature>
<gene>
    <name evidence="3" type="ORF">LzC2_33440</name>
</gene>
<dbReference type="PROSITE" id="PS50995">
    <property type="entry name" value="HTH_MARR_2"/>
    <property type="match status" value="1"/>
</dbReference>
<sequence length="234" mass="24813">MVPFARPTAPAPQPSRPAYPAPAAHSTGPATIPAGHRFAAQPSQADSAAPAQPASRDDYAQIAGSIGPARDVPAPDLSPADAAANRVLDTLMKLGHRVRGVLDARFAGMKMTDARYMALRVVQDSSPEGCTQAKLAAALGQCESSVSTLVERMRTGKLVYRLHPKSDRRKRVLLLTDLGREALEHAEAARAEAAKELCVALSHEERDGLCESLGRLLAGVQQTDADAGRRRKVA</sequence>
<evidence type="ECO:0000313" key="3">
    <source>
        <dbReference type="EMBL" id="NNJ27243.1"/>
    </source>
</evidence>
<feature type="compositionally biased region" description="Pro residues" evidence="1">
    <location>
        <begin position="9"/>
        <end position="20"/>
    </location>
</feature>
<evidence type="ECO:0000313" key="4">
    <source>
        <dbReference type="Proteomes" id="UP000609651"/>
    </source>
</evidence>
<protein>
    <recommendedName>
        <fullName evidence="2">HTH marR-type domain-containing protein</fullName>
    </recommendedName>
</protein>
<dbReference type="PANTHER" id="PTHR33164:SF43">
    <property type="entry name" value="HTH-TYPE TRANSCRIPTIONAL REPRESSOR YETL"/>
    <property type="match status" value="1"/>
</dbReference>
<name>A0ABX1VHC7_9PLAN</name>